<evidence type="ECO:0000313" key="2">
    <source>
        <dbReference type="Proteomes" id="UP000274541"/>
    </source>
</evidence>
<proteinExistence type="predicted"/>
<protein>
    <submittedName>
        <fullName evidence="1">Putative Lipoprotein</fullName>
    </submittedName>
</protein>
<reference evidence="1 2" key="1">
    <citation type="submission" date="2018-08" db="EMBL/GenBank/DDBJ databases">
        <title>Recombination of ecologically and evolutionarily significant loci maintains genetic cohesion in the Pseudomonas syringae species complex.</title>
        <authorList>
            <person name="Dillon M."/>
            <person name="Thakur S."/>
            <person name="Almeida R.N.D."/>
            <person name="Weir B.S."/>
            <person name="Guttman D.S."/>
        </authorList>
    </citation>
    <scope>NUCLEOTIDE SEQUENCE [LARGE SCALE GENOMIC DNA]</scope>
    <source>
        <strain evidence="1 2">ICMP 4388</strain>
    </source>
</reference>
<dbReference type="AlphaFoldDB" id="A0A0N8T913"/>
<gene>
    <name evidence="1" type="ORF">ALQ37_100350</name>
</gene>
<sequence>MLGRERAVRQFQKITSSTNPTSKVPPPETWVRVFPWSFTLKSFSKVVAAAVCGLVLAGCTGTPMKTPQYDSSQYTVVGHSEASATGLMLFGLIPIRQNDRFVRAQNSAIQAKGGDALINTQVQEKWFWAWVLNGYTTTVSGDVIKLKTAK</sequence>
<accession>A0A0N8T913</accession>
<evidence type="ECO:0000313" key="1">
    <source>
        <dbReference type="EMBL" id="RMO64717.1"/>
    </source>
</evidence>
<comment type="caution">
    <text evidence="1">The sequence shown here is derived from an EMBL/GenBank/DDBJ whole genome shotgun (WGS) entry which is preliminary data.</text>
</comment>
<name>A0A0N8T913_PSEAP</name>
<dbReference type="Proteomes" id="UP000274541">
    <property type="component" value="Unassembled WGS sequence"/>
</dbReference>
<keyword evidence="1" id="KW-0449">Lipoprotein</keyword>
<dbReference type="EMBL" id="RBPX01000197">
    <property type="protein sequence ID" value="RMO64717.1"/>
    <property type="molecule type" value="Genomic_DNA"/>
</dbReference>
<organism evidence="1 2">
    <name type="scientific">Pseudomonas syringae pv. aptata</name>
    <dbReference type="NCBI Taxonomy" id="83167"/>
    <lineage>
        <taxon>Bacteria</taxon>
        <taxon>Pseudomonadati</taxon>
        <taxon>Pseudomonadota</taxon>
        <taxon>Gammaproteobacteria</taxon>
        <taxon>Pseudomonadales</taxon>
        <taxon>Pseudomonadaceae</taxon>
        <taxon>Pseudomonas</taxon>
        <taxon>Pseudomonas syringae</taxon>
    </lineage>
</organism>